<dbReference type="GO" id="GO:0016114">
    <property type="term" value="P:terpenoid biosynthetic process"/>
    <property type="evidence" value="ECO:0007669"/>
    <property type="project" value="InterPro"/>
</dbReference>
<dbReference type="InterPro" id="IPR036965">
    <property type="entry name" value="Terpene_synth_N_sf"/>
</dbReference>
<dbReference type="Gramene" id="PAN03717">
    <property type="protein sequence ID" value="PAN03717"/>
    <property type="gene ID" value="PAHAL_1G017000"/>
</dbReference>
<dbReference type="InterPro" id="IPR008949">
    <property type="entry name" value="Isoprenoid_synthase_dom_sf"/>
</dbReference>
<dbReference type="InterPro" id="IPR034741">
    <property type="entry name" value="Terpene_cyclase-like_1_C"/>
</dbReference>
<protein>
    <submittedName>
        <fullName evidence="7">Uncharacterized protein</fullName>
    </submittedName>
</protein>
<keyword evidence="3" id="KW-0460">Magnesium</keyword>
<accession>A0A2S3GL11</accession>
<evidence type="ECO:0000259" key="5">
    <source>
        <dbReference type="Pfam" id="PF01397"/>
    </source>
</evidence>
<organism evidence="7">
    <name type="scientific">Panicum hallii</name>
    <dbReference type="NCBI Taxonomy" id="206008"/>
    <lineage>
        <taxon>Eukaryota</taxon>
        <taxon>Viridiplantae</taxon>
        <taxon>Streptophyta</taxon>
        <taxon>Embryophyta</taxon>
        <taxon>Tracheophyta</taxon>
        <taxon>Spermatophyta</taxon>
        <taxon>Magnoliopsida</taxon>
        <taxon>Liliopsida</taxon>
        <taxon>Poales</taxon>
        <taxon>Poaceae</taxon>
        <taxon>PACMAD clade</taxon>
        <taxon>Panicoideae</taxon>
        <taxon>Panicodae</taxon>
        <taxon>Paniceae</taxon>
        <taxon>Panicinae</taxon>
        <taxon>Panicum</taxon>
        <taxon>Panicum sect. Panicum</taxon>
    </lineage>
</organism>
<dbReference type="SUPFAM" id="SSF48239">
    <property type="entry name" value="Terpenoid cyclases/Protein prenyltransferases"/>
    <property type="match status" value="1"/>
</dbReference>
<dbReference type="PANTHER" id="PTHR31225:SF0">
    <property type="entry name" value="S-(+)-LINALOOL SYNTHASE, CHLOROPLASTIC"/>
    <property type="match status" value="1"/>
</dbReference>
<evidence type="ECO:0000256" key="3">
    <source>
        <dbReference type="ARBA" id="ARBA00022842"/>
    </source>
</evidence>
<evidence type="ECO:0000259" key="6">
    <source>
        <dbReference type="Pfam" id="PF03936"/>
    </source>
</evidence>
<sequence>MAAELARIFSFSSVEPLLLPAPPVAGNGRRGRLRGGCIRSSLASRTLLPTDDFDLQEGLTTNIQKILRQRRRQSGREMMATIDNLKRLCIDHYFEEEIESAMGACMDLIHSDDLFDATLAFRLMREAGHDVSADDVLRRFIDGNGEFALALSKDVRGLLSLHNMSHLDMGVEASLPKAKEFSSKHLASAIRYLEPGLARYVRQSLDHPYHLNLMQYKARHHLSYLQSLPTRNIAMEELAVAEFQLNKLQHQQEMQEIKRWWMDLGLAQEIPVARDQVLKWYMWPMAVLQGSSFSRYRIEITKIISLVYVVDDIFDLVGTLEELSLFTEAIRMWNTAAPDSLPSCMRSCYNALHTITNEIADMAEKEHGFNPVNHLRKAWAVLFDGFMVESKWLATGQAPAAEDYLRNGVVTSGVPLTFAHFFFLLGQDHIACIDEDDAKLSDHIPPAAVSCPAKILRLWDDLGSAKDEAQEGLDGSYRDFYLIENPSCTPADAEEHMRRLIAREWEQLNRECFSRRTFSGSFARACFNAARMVSVMYSYDEEQRLPVLEDYMRMLLRL</sequence>
<comment type="cofactor">
    <cofactor evidence="1">
        <name>Mg(2+)</name>
        <dbReference type="ChEBI" id="CHEBI:18420"/>
    </cofactor>
</comment>
<dbReference type="SFLD" id="SFLDG01019">
    <property type="entry name" value="Terpene_Cyclase_Like_1_C_Termi"/>
    <property type="match status" value="1"/>
</dbReference>
<dbReference type="AlphaFoldDB" id="A0A2S3GL11"/>
<dbReference type="EMBL" id="CM008046">
    <property type="protein sequence ID" value="PAN03717.1"/>
    <property type="molecule type" value="Genomic_DNA"/>
</dbReference>
<dbReference type="InterPro" id="IPR001906">
    <property type="entry name" value="Terpene_synth_N"/>
</dbReference>
<dbReference type="PANTHER" id="PTHR31225">
    <property type="entry name" value="OS04G0344100 PROTEIN-RELATED"/>
    <property type="match status" value="1"/>
</dbReference>
<name>A0A2S3GL11_9POAL</name>
<dbReference type="InterPro" id="IPR050148">
    <property type="entry name" value="Terpene_synthase-like"/>
</dbReference>
<dbReference type="GO" id="GO:0000287">
    <property type="term" value="F:magnesium ion binding"/>
    <property type="evidence" value="ECO:0007669"/>
    <property type="project" value="InterPro"/>
</dbReference>
<reference evidence="7" key="1">
    <citation type="submission" date="2018-04" db="EMBL/GenBank/DDBJ databases">
        <title>WGS assembly of Panicum hallii.</title>
        <authorList>
            <person name="Lovell J."/>
            <person name="Jenkins J."/>
            <person name="Lowry D."/>
            <person name="Mamidi S."/>
            <person name="Sreedasyam A."/>
            <person name="Weng X."/>
            <person name="Barry K."/>
            <person name="Bonette J."/>
            <person name="Campitelli B."/>
            <person name="Daum C."/>
            <person name="Gordon S."/>
            <person name="Gould B."/>
            <person name="Lipzen A."/>
            <person name="Macqueen A."/>
            <person name="Palacio-Mejia J."/>
            <person name="Plott C."/>
            <person name="Shakirov E."/>
            <person name="Shu S."/>
            <person name="Yoshinaga Y."/>
            <person name="Zane M."/>
            <person name="Rokhsar D."/>
            <person name="Grimwood J."/>
            <person name="Schmutz J."/>
            <person name="Juenger T."/>
        </authorList>
    </citation>
    <scope>NUCLEOTIDE SEQUENCE [LARGE SCALE GENOMIC DNA]</scope>
    <source>
        <strain evidence="7">FIL2</strain>
    </source>
</reference>
<dbReference type="InterPro" id="IPR005630">
    <property type="entry name" value="Terpene_synthase_metal-bd"/>
</dbReference>
<gene>
    <name evidence="7" type="ORF">PAHAL_1G017000</name>
</gene>
<dbReference type="Proteomes" id="UP000243499">
    <property type="component" value="Chromosome 1"/>
</dbReference>
<dbReference type="SFLD" id="SFLDS00005">
    <property type="entry name" value="Isoprenoid_Synthase_Type_I"/>
    <property type="match status" value="1"/>
</dbReference>
<evidence type="ECO:0000256" key="2">
    <source>
        <dbReference type="ARBA" id="ARBA00022723"/>
    </source>
</evidence>
<proteinExistence type="predicted"/>
<evidence type="ECO:0000313" key="7">
    <source>
        <dbReference type="EMBL" id="PAN03717.1"/>
    </source>
</evidence>
<dbReference type="Gene3D" id="1.50.10.130">
    <property type="entry name" value="Terpene synthase, N-terminal domain"/>
    <property type="match status" value="1"/>
</dbReference>
<evidence type="ECO:0000256" key="1">
    <source>
        <dbReference type="ARBA" id="ARBA00001946"/>
    </source>
</evidence>
<dbReference type="Pfam" id="PF01397">
    <property type="entry name" value="Terpene_synth"/>
    <property type="match status" value="1"/>
</dbReference>
<feature type="domain" description="Terpene synthase N-terminal" evidence="5">
    <location>
        <begin position="59"/>
        <end position="205"/>
    </location>
</feature>
<feature type="domain" description="Terpene synthase metal-binding" evidence="6">
    <location>
        <begin position="263"/>
        <end position="506"/>
    </location>
</feature>
<dbReference type="InterPro" id="IPR008930">
    <property type="entry name" value="Terpenoid_cyclase/PrenylTrfase"/>
</dbReference>
<dbReference type="SUPFAM" id="SSF48576">
    <property type="entry name" value="Terpenoid synthases"/>
    <property type="match status" value="1"/>
</dbReference>
<dbReference type="Pfam" id="PF03936">
    <property type="entry name" value="Terpene_synth_C"/>
    <property type="match status" value="1"/>
</dbReference>
<dbReference type="Gene3D" id="1.10.600.10">
    <property type="entry name" value="Farnesyl Diphosphate Synthase"/>
    <property type="match status" value="1"/>
</dbReference>
<evidence type="ECO:0000256" key="4">
    <source>
        <dbReference type="ARBA" id="ARBA00023239"/>
    </source>
</evidence>
<dbReference type="GO" id="GO:0010333">
    <property type="term" value="F:terpene synthase activity"/>
    <property type="evidence" value="ECO:0007669"/>
    <property type="project" value="InterPro"/>
</dbReference>
<keyword evidence="4" id="KW-0456">Lyase</keyword>
<keyword evidence="2" id="KW-0479">Metal-binding</keyword>